<dbReference type="Gene3D" id="3.30.70.270">
    <property type="match status" value="1"/>
</dbReference>
<keyword evidence="12" id="KW-0234">DNA repair</keyword>
<evidence type="ECO:0000256" key="9">
    <source>
        <dbReference type="ARBA" id="ARBA00022763"/>
    </source>
</evidence>
<dbReference type="Pfam" id="PF21999">
    <property type="entry name" value="IMS_HHH_1"/>
    <property type="match status" value="1"/>
</dbReference>
<feature type="region of interest" description="Disordered" evidence="16">
    <location>
        <begin position="1241"/>
        <end position="1280"/>
    </location>
</feature>
<comment type="subcellular location">
    <subcellularLocation>
        <location evidence="2">Nucleus</location>
    </subcellularLocation>
</comment>
<feature type="region of interest" description="Disordered" evidence="16">
    <location>
        <begin position="986"/>
        <end position="1035"/>
    </location>
</feature>
<dbReference type="Gene3D" id="6.10.250.1490">
    <property type="match status" value="1"/>
</dbReference>
<keyword evidence="11" id="KW-0238">DNA-binding</keyword>
<evidence type="ECO:0000256" key="12">
    <source>
        <dbReference type="ARBA" id="ARBA00023204"/>
    </source>
</evidence>
<feature type="compositionally biased region" description="Basic and acidic residues" evidence="16">
    <location>
        <begin position="262"/>
        <end position="279"/>
    </location>
</feature>
<dbReference type="Pfam" id="PF16727">
    <property type="entry name" value="REV1_C"/>
    <property type="match status" value="1"/>
</dbReference>
<dbReference type="PANTHER" id="PTHR45990:SF1">
    <property type="entry name" value="DNA REPAIR PROTEIN REV1"/>
    <property type="match status" value="1"/>
</dbReference>
<feature type="domain" description="BRCT" evidence="17">
    <location>
        <begin position="66"/>
        <end position="154"/>
    </location>
</feature>
<dbReference type="CDD" id="cd17719">
    <property type="entry name" value="BRCT_Rev1"/>
    <property type="match status" value="1"/>
</dbReference>
<feature type="compositionally biased region" description="Low complexity" evidence="16">
    <location>
        <begin position="1024"/>
        <end position="1035"/>
    </location>
</feature>
<dbReference type="Gene3D" id="1.10.150.20">
    <property type="entry name" value="5' to 3' exonuclease, C-terminal subdomain"/>
    <property type="match status" value="1"/>
</dbReference>
<dbReference type="SUPFAM" id="SSF52113">
    <property type="entry name" value="BRCT domain"/>
    <property type="match status" value="1"/>
</dbReference>
<evidence type="ECO:0000256" key="11">
    <source>
        <dbReference type="ARBA" id="ARBA00023125"/>
    </source>
</evidence>
<evidence type="ECO:0000256" key="8">
    <source>
        <dbReference type="ARBA" id="ARBA00022723"/>
    </source>
</evidence>
<evidence type="ECO:0000259" key="17">
    <source>
        <dbReference type="PROSITE" id="PS50172"/>
    </source>
</evidence>
<keyword evidence="5" id="KW-0237">DNA synthesis</keyword>
<dbReference type="InterPro" id="IPR001126">
    <property type="entry name" value="UmuC"/>
</dbReference>
<keyword evidence="7" id="KW-0548">Nucleotidyltransferase</keyword>
<dbReference type="SMART" id="SM00292">
    <property type="entry name" value="BRCT"/>
    <property type="match status" value="1"/>
</dbReference>
<evidence type="ECO:0000256" key="2">
    <source>
        <dbReference type="ARBA" id="ARBA00004123"/>
    </source>
</evidence>
<protein>
    <recommendedName>
        <fullName evidence="4">DNA repair protein REV1</fullName>
    </recommendedName>
    <alternativeName>
        <fullName evidence="15">Reversionless protein 1</fullName>
    </alternativeName>
</protein>
<keyword evidence="20" id="KW-1185">Reference proteome</keyword>
<name>A0A3N4LF76_9PEZI</name>
<organism evidence="19 20">
    <name type="scientific">Terfezia boudieri ATCC MYA-4762</name>
    <dbReference type="NCBI Taxonomy" id="1051890"/>
    <lineage>
        <taxon>Eukaryota</taxon>
        <taxon>Fungi</taxon>
        <taxon>Dikarya</taxon>
        <taxon>Ascomycota</taxon>
        <taxon>Pezizomycotina</taxon>
        <taxon>Pezizomycetes</taxon>
        <taxon>Pezizales</taxon>
        <taxon>Pezizaceae</taxon>
        <taxon>Terfezia</taxon>
    </lineage>
</organism>
<dbReference type="InterPro" id="IPR043502">
    <property type="entry name" value="DNA/RNA_pol_sf"/>
</dbReference>
<dbReference type="OrthoDB" id="427711at2759"/>
<gene>
    <name evidence="19" type="ORF">L211DRAFT_842052</name>
</gene>
<feature type="region of interest" description="Disordered" evidence="16">
    <location>
        <begin position="1312"/>
        <end position="1335"/>
    </location>
</feature>
<feature type="compositionally biased region" description="Low complexity" evidence="16">
    <location>
        <begin position="214"/>
        <end position="227"/>
    </location>
</feature>
<dbReference type="InterPro" id="IPR031991">
    <property type="entry name" value="Rev1_C"/>
</dbReference>
<proteinExistence type="inferred from homology"/>
<dbReference type="GO" id="GO:0046872">
    <property type="term" value="F:metal ion binding"/>
    <property type="evidence" value="ECO:0007669"/>
    <property type="project" value="UniProtKB-KW"/>
</dbReference>
<dbReference type="InterPro" id="IPR036420">
    <property type="entry name" value="BRCT_dom_sf"/>
</dbReference>
<keyword evidence="13" id="KW-0539">Nucleus</keyword>
<dbReference type="InterPro" id="IPR017961">
    <property type="entry name" value="DNA_pol_Y-fam_little_finger"/>
</dbReference>
<dbReference type="FunFam" id="3.40.50.10190:FF:000011">
    <property type="entry name" value="DNA repair protein REV1"/>
    <property type="match status" value="1"/>
</dbReference>
<evidence type="ECO:0000256" key="6">
    <source>
        <dbReference type="ARBA" id="ARBA00022679"/>
    </source>
</evidence>
<evidence type="ECO:0000256" key="16">
    <source>
        <dbReference type="SAM" id="MobiDB-lite"/>
    </source>
</evidence>
<dbReference type="GO" id="GO:0017125">
    <property type="term" value="F:deoxycytidyl transferase activity"/>
    <property type="evidence" value="ECO:0007669"/>
    <property type="project" value="TreeGrafter"/>
</dbReference>
<evidence type="ECO:0000256" key="13">
    <source>
        <dbReference type="ARBA" id="ARBA00023242"/>
    </source>
</evidence>
<comment type="cofactor">
    <cofactor evidence="1">
        <name>Mg(2+)</name>
        <dbReference type="ChEBI" id="CHEBI:18420"/>
    </cofactor>
</comment>
<feature type="region of interest" description="Disordered" evidence="16">
    <location>
        <begin position="200"/>
        <end position="288"/>
    </location>
</feature>
<evidence type="ECO:0000256" key="7">
    <source>
        <dbReference type="ARBA" id="ARBA00022695"/>
    </source>
</evidence>
<dbReference type="SUPFAM" id="SSF100879">
    <property type="entry name" value="Lesion bypass DNA polymerase (Y-family), little finger domain"/>
    <property type="match status" value="1"/>
</dbReference>
<dbReference type="InterPro" id="IPR053848">
    <property type="entry name" value="IMS_HHH_1"/>
</dbReference>
<feature type="compositionally biased region" description="Polar residues" evidence="16">
    <location>
        <begin position="1115"/>
        <end position="1130"/>
    </location>
</feature>
<dbReference type="InterPro" id="IPR043128">
    <property type="entry name" value="Rev_trsase/Diguanyl_cyclase"/>
</dbReference>
<evidence type="ECO:0000313" key="19">
    <source>
        <dbReference type="EMBL" id="RPB20129.1"/>
    </source>
</evidence>
<dbReference type="GO" id="GO:0006281">
    <property type="term" value="P:DNA repair"/>
    <property type="evidence" value="ECO:0007669"/>
    <property type="project" value="UniProtKB-KW"/>
</dbReference>
<feature type="region of interest" description="Disordered" evidence="16">
    <location>
        <begin position="325"/>
        <end position="359"/>
    </location>
</feature>
<dbReference type="PROSITE" id="PS50172">
    <property type="entry name" value="BRCT"/>
    <property type="match status" value="1"/>
</dbReference>
<dbReference type="Pfam" id="PF14377">
    <property type="entry name" value="UBM"/>
    <property type="match status" value="3"/>
</dbReference>
<evidence type="ECO:0000256" key="5">
    <source>
        <dbReference type="ARBA" id="ARBA00022634"/>
    </source>
</evidence>
<dbReference type="FunFam" id="3.30.1490.100:FF:000001">
    <property type="entry name" value="DNA repair protein REV1"/>
    <property type="match status" value="1"/>
</dbReference>
<evidence type="ECO:0000256" key="4">
    <source>
        <dbReference type="ARBA" id="ARBA00020399"/>
    </source>
</evidence>
<keyword evidence="6" id="KW-0808">Transferase</keyword>
<evidence type="ECO:0000259" key="18">
    <source>
        <dbReference type="PROSITE" id="PS50173"/>
    </source>
</evidence>
<dbReference type="InterPro" id="IPR025527">
    <property type="entry name" value="HUWE1/Rev1_UBM"/>
</dbReference>
<evidence type="ECO:0000256" key="1">
    <source>
        <dbReference type="ARBA" id="ARBA00001946"/>
    </source>
</evidence>
<dbReference type="FunCoup" id="A0A3N4LF76">
    <property type="interactions" value="845"/>
</dbReference>
<dbReference type="Gene3D" id="3.40.50.10190">
    <property type="entry name" value="BRCT domain"/>
    <property type="match status" value="1"/>
</dbReference>
<evidence type="ECO:0000256" key="10">
    <source>
        <dbReference type="ARBA" id="ARBA00022842"/>
    </source>
</evidence>
<dbReference type="InterPro" id="IPR036775">
    <property type="entry name" value="DNA_pol_Y-fam_lit_finger_sf"/>
</dbReference>
<keyword evidence="10" id="KW-0460">Magnesium</keyword>
<reference evidence="19 20" key="1">
    <citation type="journal article" date="2018" name="Nat. Ecol. Evol.">
        <title>Pezizomycetes genomes reveal the molecular basis of ectomycorrhizal truffle lifestyle.</title>
        <authorList>
            <person name="Murat C."/>
            <person name="Payen T."/>
            <person name="Noel B."/>
            <person name="Kuo A."/>
            <person name="Morin E."/>
            <person name="Chen J."/>
            <person name="Kohler A."/>
            <person name="Krizsan K."/>
            <person name="Balestrini R."/>
            <person name="Da Silva C."/>
            <person name="Montanini B."/>
            <person name="Hainaut M."/>
            <person name="Levati E."/>
            <person name="Barry K.W."/>
            <person name="Belfiori B."/>
            <person name="Cichocki N."/>
            <person name="Clum A."/>
            <person name="Dockter R.B."/>
            <person name="Fauchery L."/>
            <person name="Guy J."/>
            <person name="Iotti M."/>
            <person name="Le Tacon F."/>
            <person name="Lindquist E.A."/>
            <person name="Lipzen A."/>
            <person name="Malagnac F."/>
            <person name="Mello A."/>
            <person name="Molinier V."/>
            <person name="Miyauchi S."/>
            <person name="Poulain J."/>
            <person name="Riccioni C."/>
            <person name="Rubini A."/>
            <person name="Sitrit Y."/>
            <person name="Splivallo R."/>
            <person name="Traeger S."/>
            <person name="Wang M."/>
            <person name="Zifcakova L."/>
            <person name="Wipf D."/>
            <person name="Zambonelli A."/>
            <person name="Paolocci F."/>
            <person name="Nowrousian M."/>
            <person name="Ottonello S."/>
            <person name="Baldrian P."/>
            <person name="Spatafora J.W."/>
            <person name="Henrissat B."/>
            <person name="Nagy L.G."/>
            <person name="Aury J.M."/>
            <person name="Wincker P."/>
            <person name="Grigoriev I.V."/>
            <person name="Bonfante P."/>
            <person name="Martin F.M."/>
        </authorList>
    </citation>
    <scope>NUCLEOTIDE SEQUENCE [LARGE SCALE GENOMIC DNA]</scope>
    <source>
        <strain evidence="19 20">ATCC MYA-4762</strain>
    </source>
</reference>
<dbReference type="Gene3D" id="1.20.58.1280">
    <property type="entry name" value="DNA repair protein Rev1, C-terminal domain"/>
    <property type="match status" value="1"/>
</dbReference>
<dbReference type="InParanoid" id="A0A3N4LF76"/>
<dbReference type="GO" id="GO:0005634">
    <property type="term" value="C:nucleus"/>
    <property type="evidence" value="ECO:0007669"/>
    <property type="project" value="UniProtKB-SubCell"/>
</dbReference>
<keyword evidence="9" id="KW-0227">DNA damage</keyword>
<dbReference type="GO" id="GO:0042276">
    <property type="term" value="P:error-prone translesion synthesis"/>
    <property type="evidence" value="ECO:0007669"/>
    <property type="project" value="TreeGrafter"/>
</dbReference>
<dbReference type="GO" id="GO:0003887">
    <property type="term" value="F:DNA-directed DNA polymerase activity"/>
    <property type="evidence" value="ECO:0007669"/>
    <property type="project" value="InterPro"/>
</dbReference>
<dbReference type="EMBL" id="ML121577">
    <property type="protein sequence ID" value="RPB20129.1"/>
    <property type="molecule type" value="Genomic_DNA"/>
</dbReference>
<feature type="region of interest" description="Disordered" evidence="16">
    <location>
        <begin position="1064"/>
        <end position="1228"/>
    </location>
</feature>
<feature type="compositionally biased region" description="Basic and acidic residues" evidence="16">
    <location>
        <begin position="1142"/>
        <end position="1152"/>
    </location>
</feature>
<dbReference type="PROSITE" id="PS50173">
    <property type="entry name" value="UMUC"/>
    <property type="match status" value="1"/>
</dbReference>
<dbReference type="CDD" id="cd01701">
    <property type="entry name" value="PolY_Rev1"/>
    <property type="match status" value="1"/>
</dbReference>
<feature type="compositionally biased region" description="Low complexity" evidence="16">
    <location>
        <begin position="476"/>
        <end position="499"/>
    </location>
</feature>
<dbReference type="Pfam" id="PF00817">
    <property type="entry name" value="IMS"/>
    <property type="match status" value="1"/>
</dbReference>
<evidence type="ECO:0000256" key="3">
    <source>
        <dbReference type="ARBA" id="ARBA00010945"/>
    </source>
</evidence>
<feature type="region of interest" description="Disordered" evidence="16">
    <location>
        <begin position="448"/>
        <end position="500"/>
    </location>
</feature>
<evidence type="ECO:0000313" key="20">
    <source>
        <dbReference type="Proteomes" id="UP000267821"/>
    </source>
</evidence>
<feature type="domain" description="UmuC" evidence="18">
    <location>
        <begin position="582"/>
        <end position="778"/>
    </location>
</feature>
<evidence type="ECO:0000256" key="15">
    <source>
        <dbReference type="ARBA" id="ARBA00081902"/>
    </source>
</evidence>
<comment type="function">
    <text evidence="14">Deoxycytidyl transferase involved in DNA repair. Transfers a dCMP residue from dCTP to the 3'-end of a DNA primer in a template-dependent reaction. May assist in the first step in the bypass of abasic lesions by the insertion of a nucleotide opposite the lesion. Required for normal induction of mutations by physical and chemical agents. Involved in mitochondrial DNA mutagenesis.</text>
</comment>
<dbReference type="Pfam" id="PF11799">
    <property type="entry name" value="IMS_C"/>
    <property type="match status" value="1"/>
</dbReference>
<keyword evidence="8" id="KW-0479">Metal-binding</keyword>
<comment type="similarity">
    <text evidence="3">Belongs to the DNA polymerase type-Y family.</text>
</comment>
<dbReference type="InterPro" id="IPR001357">
    <property type="entry name" value="BRCT_dom"/>
</dbReference>
<sequence length="1488" mass="161246">MSSRLHGSDKNAQVLAKRYADHTFEDEDGEEYGASNFGDFATYMRHKKAKLQNRNALLRSLPENQDKPQILRGVVATVNGYTNPSLQDLTEMVVTHGGIFVQYMDGKTAVTHIIASALTPKKMVEFARYKVVKPAWVVECIKEGRLLSWEQWKVIPEGSRQATLGFTPSQSETPGSPGRVGLVTQRPRRTVGSYKDVITPGRVTPGPAFERMIGRGSVRPSPSVSSSKRPTPVTRSLSSSQSDIPDGRSFAIVIPESRSATPRRESSLKGEEAAEHIAQGEDEVEQEPPATLDCVWVGGKQQAPITQGKTLTEMSPSYQLPSPLLSSPFDEIPPSHQPEPPSGREIPQLHEEVPESSPSEAQFILSFTKSESDEVESLMQTLNNGKGTKADLAASQKTLVDQGESGRSRGVTPRRVTVVKDEIPPTSPNEDIDMGTTIPEGFFEAVATTTNPSSPTEEPETPTKASLSIKLESIRSPTNPTKKRPSPSTTTPTRSLSPPAFKKAKLFSASTEANTTLLDNPRVRSTSALNPDFLKQYYQESRLHHLSAWKSELKQKLQVLTKQASSNNKSPKLKGKAPRRYILHVDFDCFFAAISARNHPSNLTGKPVVVTHGKGGEKNVSSEIASCNYKAREFGVNNGMWMGRALELCPDIVCLPYDFPAYEEASKVFYSVVLGLGVNAVQSVSVDEVLVDATSLCCTAGEGSVDAEQAHADILGTMIRDRVREKTRCEVSVGIGGNILLAKLALRKAKPAGQYHLKPEEVLDFLGGLGLRDLPGVGHSLAGRLSEELKIKTVAQLRDTPLERLRTAVGSKTGEKLWNFAHGIDHAEVGDVPERKSVGVDVSWGVRFETQAQAEEFLHNLAGELHRRLVEANVKARQVTVKIMKRAKDAPIVAPKFLGHGECDVFTKSIGLGMATWDQGILAREAIAVLRAYRFPPVELRGFGLQLTKLEKARVGEESAGGQKTLEFKPAPVPLVVKKENEVPEPAAAVTGPPTKPQPAAGPWAFMPPPPAPRPESSKPDPRSPAGAAASPASSQFLVPSASQIDPSVLDALPSTMRAGILAAAASKNPTPSHTTTLSKPQLTTISPPLPRGKKQFTAPSSAPAAPLVAGPSKQAPQNTSDLIPPSASQIDPDFLASLTPELREEILRDYRSAAAEPPSPLPKGGGVASPRKGKGRKERQTLLLQSPKKVTEWGARSGISSRGSPGRSQPGTSSSPSGARSGSPVSYDVQPRTLFTQYHHHNHPTLKGPTATITYTPIPRHPPTAPSSALAPHPPLQPKKPKLPLNFPSDLDHTVLVSLPPDILSEVLSNHRTTKPPLPKPHVTLPTPPPNPLHPPPSTRCLLLPQPPRPLKSPHLQHLSTLPQLRELISSWVQEDRNTDGDGDRGFEGPNEEDVDILVRYLRDVVVLERDMGKAKAVVEWFGEVVAEAGEETVLGRKENEVGIRIGEGLREWRRAVVRAAEKGVGEGCKERGVPEVGFEFPWEMKE</sequence>
<dbReference type="GO" id="GO:0070987">
    <property type="term" value="P:error-free translesion synthesis"/>
    <property type="evidence" value="ECO:0007669"/>
    <property type="project" value="UniProtKB-ARBA"/>
</dbReference>
<feature type="compositionally biased region" description="Low complexity" evidence="16">
    <location>
        <begin position="1195"/>
        <end position="1227"/>
    </location>
</feature>
<dbReference type="Gene3D" id="3.40.1170.60">
    <property type="match status" value="1"/>
</dbReference>
<dbReference type="SUPFAM" id="SSF56672">
    <property type="entry name" value="DNA/RNA polymerases"/>
    <property type="match status" value="1"/>
</dbReference>
<dbReference type="InterPro" id="IPR038401">
    <property type="entry name" value="Rev1_C_sf"/>
</dbReference>
<dbReference type="PANTHER" id="PTHR45990">
    <property type="entry name" value="DNA REPAIR PROTEIN REV1"/>
    <property type="match status" value="1"/>
</dbReference>
<feature type="compositionally biased region" description="Pro residues" evidence="16">
    <location>
        <begin position="1317"/>
        <end position="1335"/>
    </location>
</feature>
<feature type="compositionally biased region" description="Polar residues" evidence="16">
    <location>
        <begin position="233"/>
        <end position="243"/>
    </location>
</feature>
<dbReference type="Proteomes" id="UP000267821">
    <property type="component" value="Unassembled WGS sequence"/>
</dbReference>
<dbReference type="STRING" id="1051890.A0A3N4LF76"/>
<accession>A0A3N4LF76</accession>
<feature type="compositionally biased region" description="Polar residues" evidence="16">
    <location>
        <begin position="1068"/>
        <end position="1087"/>
    </location>
</feature>
<dbReference type="Pfam" id="PF16589">
    <property type="entry name" value="BRCT_2"/>
    <property type="match status" value="1"/>
</dbReference>
<dbReference type="GO" id="GO:0003684">
    <property type="term" value="F:damaged DNA binding"/>
    <property type="evidence" value="ECO:0007669"/>
    <property type="project" value="InterPro"/>
</dbReference>
<evidence type="ECO:0000256" key="14">
    <source>
        <dbReference type="ARBA" id="ARBA00058985"/>
    </source>
</evidence>
<dbReference type="Gene3D" id="3.30.1490.100">
    <property type="entry name" value="DNA polymerase, Y-family, little finger domain"/>
    <property type="match status" value="1"/>
</dbReference>
<feature type="compositionally biased region" description="Low complexity" evidence="16">
    <location>
        <begin position="1099"/>
        <end position="1113"/>
    </location>
</feature>